<evidence type="ECO:0000313" key="2">
    <source>
        <dbReference type="EMBL" id="PRQ74098.1"/>
    </source>
</evidence>
<dbReference type="OrthoDB" id="2520809at2759"/>
<reference evidence="1 3" key="1">
    <citation type="submission" date="2015-07" db="EMBL/GenBank/DDBJ databases">
        <authorList>
            <person name="Cajimat M.N.B."/>
            <person name="Milazzo M.L."/>
            <person name="Fulhorst C.F."/>
        </authorList>
    </citation>
    <scope>NUCLEOTIDE SEQUENCE [LARGE SCALE GENOMIC DNA]</scope>
    <source>
        <strain evidence="1">Single colony</strain>
    </source>
</reference>
<accession>A0A0K3CEW9</accession>
<sequence>MHAFFDPAFTVLHDRVLDFLVGGWDWYRLLAAMGVNQHFRRLARDKLVKHFSQKPKLYLRPGVGDPDEVELEARIPIGAGFVRLQQCECPHSDFGPSCPVNDPRSLFAIDMKELDRLAMADMGETLDEDEGMFDKPERMDFYMTSFDPKTNMCTFKPGGGSPVLLYHLYCDPLSGEEWGCCDAWPAVFQLASTAWFMPALDGKNSHAGLKLAARPDLQPARQPAMWPKASQEKGGRKEQHKYRCENGWIADLTTQRLDKPDKPNPDDKRAFFAKDYDPEAPPCLLMVDSLRLPLIDLLIPPLTAKDDVDPLHYEEFPVEEYIKEYYEEGKEWAMERTLAEMHDAAGCVY</sequence>
<protein>
    <submittedName>
        <fullName evidence="1 2">Proteophosphoglycan ppg4</fullName>
    </submittedName>
</protein>
<keyword evidence="3" id="KW-1185">Reference proteome</keyword>
<gene>
    <name evidence="1" type="primary">FGENESH: predicted gene_7.510</name>
    <name evidence="2" type="ORF">AAT19DRAFT_15665</name>
    <name evidence="1" type="ORF">BN2166_0041250</name>
</gene>
<dbReference type="EMBL" id="CWKI01000007">
    <property type="protein sequence ID" value="CTR08264.1"/>
    <property type="molecule type" value="Genomic_DNA"/>
</dbReference>
<reference evidence="2 4" key="2">
    <citation type="journal article" date="2018" name="Elife">
        <title>Functional genomics of lipid metabolism in the oleaginous yeast Rhodosporidium toruloides.</title>
        <authorList>
            <person name="Coradetti S.T."/>
            <person name="Pinel D."/>
            <person name="Geiselman G."/>
            <person name="Ito M."/>
            <person name="Mondo S."/>
            <person name="Reilly M.C."/>
            <person name="Cheng Y.F."/>
            <person name="Bauer S."/>
            <person name="Grigoriev I."/>
            <person name="Gladden J.M."/>
            <person name="Simmons B.A."/>
            <person name="Brem R."/>
            <person name="Arkin A.P."/>
            <person name="Skerker J.M."/>
        </authorList>
    </citation>
    <scope>NUCLEOTIDE SEQUENCE [LARGE SCALE GENOMIC DNA]</scope>
    <source>
        <strain evidence="2 4">NBRC 0880</strain>
    </source>
</reference>
<organism evidence="1 3">
    <name type="scientific">Rhodotorula toruloides</name>
    <name type="common">Yeast</name>
    <name type="synonym">Rhodosporidium toruloides</name>
    <dbReference type="NCBI Taxonomy" id="5286"/>
    <lineage>
        <taxon>Eukaryota</taxon>
        <taxon>Fungi</taxon>
        <taxon>Dikarya</taxon>
        <taxon>Basidiomycota</taxon>
        <taxon>Pucciniomycotina</taxon>
        <taxon>Microbotryomycetes</taxon>
        <taxon>Sporidiobolales</taxon>
        <taxon>Sporidiobolaceae</taxon>
        <taxon>Rhodotorula</taxon>
    </lineage>
</organism>
<evidence type="ECO:0000313" key="3">
    <source>
        <dbReference type="Proteomes" id="UP000199069"/>
    </source>
</evidence>
<dbReference type="AlphaFoldDB" id="A0A0K3CEW9"/>
<dbReference type="Proteomes" id="UP000199069">
    <property type="component" value="Unassembled WGS sequence"/>
</dbReference>
<dbReference type="Proteomes" id="UP000239560">
    <property type="component" value="Unassembled WGS sequence"/>
</dbReference>
<dbReference type="EMBL" id="LCTV02000007">
    <property type="protein sequence ID" value="PRQ74098.1"/>
    <property type="molecule type" value="Genomic_DNA"/>
</dbReference>
<name>A0A0K3CEW9_RHOTO</name>
<evidence type="ECO:0000313" key="4">
    <source>
        <dbReference type="Proteomes" id="UP000239560"/>
    </source>
</evidence>
<proteinExistence type="predicted"/>
<evidence type="ECO:0000313" key="1">
    <source>
        <dbReference type="EMBL" id="CTR08264.1"/>
    </source>
</evidence>